<evidence type="ECO:0000313" key="5">
    <source>
        <dbReference type="EMBL" id="CAH9078265.1"/>
    </source>
</evidence>
<feature type="region of interest" description="Disordered" evidence="4">
    <location>
        <begin position="65"/>
        <end position="113"/>
    </location>
</feature>
<evidence type="ECO:0000256" key="1">
    <source>
        <dbReference type="ARBA" id="ARBA00004123"/>
    </source>
</evidence>
<evidence type="ECO:0000256" key="4">
    <source>
        <dbReference type="SAM" id="MobiDB-lite"/>
    </source>
</evidence>
<protein>
    <submittedName>
        <fullName evidence="5">Uncharacterized protein</fullName>
    </submittedName>
</protein>
<keyword evidence="3" id="KW-0804">Transcription</keyword>
<feature type="compositionally biased region" description="Polar residues" evidence="4">
    <location>
        <begin position="71"/>
        <end position="86"/>
    </location>
</feature>
<dbReference type="InterPro" id="IPR050762">
    <property type="entry name" value="HD-ZIP_Homeobox_LZ_Class_II"/>
</dbReference>
<dbReference type="PANTHER" id="PTHR45714">
    <property type="entry name" value="HOMEOBOX-LEUCINE ZIPPER PROTEIN HAT14"/>
    <property type="match status" value="1"/>
</dbReference>
<dbReference type="Proteomes" id="UP001152484">
    <property type="component" value="Unassembled WGS sequence"/>
</dbReference>
<dbReference type="GO" id="GO:0005634">
    <property type="term" value="C:nucleus"/>
    <property type="evidence" value="ECO:0007669"/>
    <property type="project" value="UniProtKB-SubCell"/>
</dbReference>
<organism evidence="5 6">
    <name type="scientific">Cuscuta europaea</name>
    <name type="common">European dodder</name>
    <dbReference type="NCBI Taxonomy" id="41803"/>
    <lineage>
        <taxon>Eukaryota</taxon>
        <taxon>Viridiplantae</taxon>
        <taxon>Streptophyta</taxon>
        <taxon>Embryophyta</taxon>
        <taxon>Tracheophyta</taxon>
        <taxon>Spermatophyta</taxon>
        <taxon>Magnoliopsida</taxon>
        <taxon>eudicotyledons</taxon>
        <taxon>Gunneridae</taxon>
        <taxon>Pentapetalae</taxon>
        <taxon>asterids</taxon>
        <taxon>lamiids</taxon>
        <taxon>Solanales</taxon>
        <taxon>Convolvulaceae</taxon>
        <taxon>Cuscuteae</taxon>
        <taxon>Cuscuta</taxon>
        <taxon>Cuscuta subgen. Cuscuta</taxon>
    </lineage>
</organism>
<comment type="caution">
    <text evidence="5">The sequence shown here is derived from an EMBL/GenBank/DDBJ whole genome shotgun (WGS) entry which is preliminary data.</text>
</comment>
<sequence length="204" mass="24381">MRFQEIDNTRLTLSLASSDDDDIHAHGLHHRQENKRSKPNSQMIWHSYLPSRFLGSLPMELQLGYGKDNNNRSSDVMMNSQASPTGPSLFRFRSKREKDEVKMERQEKPDSSRDEYIVLQDEEFGTRKKLKLTKDQSVVLEDSFKEHTTLNSVFHHLFILNDFLVLFYTKYFDFLMLLNRENSLNKTKRRWNWKNKTYCFKFSK</sequence>
<comment type="subcellular location">
    <subcellularLocation>
        <location evidence="1">Nucleus</location>
    </subcellularLocation>
</comment>
<evidence type="ECO:0000313" key="6">
    <source>
        <dbReference type="Proteomes" id="UP001152484"/>
    </source>
</evidence>
<dbReference type="AlphaFoldDB" id="A0A9P1E4S0"/>
<keyword evidence="6" id="KW-1185">Reference proteome</keyword>
<keyword evidence="2" id="KW-0805">Transcription regulation</keyword>
<accession>A0A9P1E4S0</accession>
<feature type="compositionally biased region" description="Basic and acidic residues" evidence="4">
    <location>
        <begin position="96"/>
        <end position="113"/>
    </location>
</feature>
<dbReference type="EMBL" id="CAMAPE010000010">
    <property type="protein sequence ID" value="CAH9078265.1"/>
    <property type="molecule type" value="Genomic_DNA"/>
</dbReference>
<evidence type="ECO:0000256" key="3">
    <source>
        <dbReference type="ARBA" id="ARBA00023163"/>
    </source>
</evidence>
<proteinExistence type="predicted"/>
<evidence type="ECO:0000256" key="2">
    <source>
        <dbReference type="ARBA" id="ARBA00023015"/>
    </source>
</evidence>
<gene>
    <name evidence="5" type="ORF">CEURO_LOCUS6638</name>
</gene>
<name>A0A9P1E4S0_CUSEU</name>
<dbReference type="OrthoDB" id="6159439at2759"/>
<reference evidence="5" key="1">
    <citation type="submission" date="2022-07" db="EMBL/GenBank/DDBJ databases">
        <authorList>
            <person name="Macas J."/>
            <person name="Novak P."/>
            <person name="Neumann P."/>
        </authorList>
    </citation>
    <scope>NUCLEOTIDE SEQUENCE</scope>
</reference>
<dbReference type="PANTHER" id="PTHR45714:SF81">
    <property type="entry name" value="HOMEOBOX-LEUCINE ZIPPER PROTEIN HAT22-LIKE"/>
    <property type="match status" value="1"/>
</dbReference>